<evidence type="ECO:0000256" key="2">
    <source>
        <dbReference type="ARBA" id="ARBA00022723"/>
    </source>
</evidence>
<dbReference type="SUPFAM" id="SSF57701">
    <property type="entry name" value="Zn2/Cys6 DNA-binding domain"/>
    <property type="match status" value="1"/>
</dbReference>
<dbReference type="Pfam" id="PF04082">
    <property type="entry name" value="Fungal_trans"/>
    <property type="match status" value="1"/>
</dbReference>
<evidence type="ECO:0000313" key="9">
    <source>
        <dbReference type="Proteomes" id="UP000736672"/>
    </source>
</evidence>
<keyword evidence="3" id="KW-0805">Transcription regulation</keyword>
<feature type="domain" description="Zn(2)-C6 fungal-type" evidence="7">
    <location>
        <begin position="20"/>
        <end position="50"/>
    </location>
</feature>
<dbReference type="GO" id="GO:0005634">
    <property type="term" value="C:nucleus"/>
    <property type="evidence" value="ECO:0007669"/>
    <property type="project" value="UniProtKB-SubCell"/>
</dbReference>
<gene>
    <name evidence="8" type="ORF">B0J15DRAFT_270064</name>
</gene>
<sequence length="606" mass="68020">MDSSMNTNQRRRVPRRTPQACGTCRRRKTKCDGVRPRCRFCASAGVPCLWPSSPQPELIPSPQEHQVDTPVSIPSSGTASCPDVSDTVMSRKAVRRCFELFFTRHFASDFCSFDYRPDFEANYHRKPFLVYSIICLCARYLAPEEATEGFQLSSGEEVWKRYSQMARSKAKAASDEPSVAHIQGYLVLAVAELLAGSGSRHWMYAGIAIRMAQIMRLNKDYHQRYGPREQEIRRRTYWACLLLDRALASLLCKPHCLSEVNIGIALPSTDTSLAYQEGSRGLTLEGIQSFAGYPSEIGLAPYFIRTVYLWGKLADFNVCCRRNLDKHPPTDPQSLFFQLTSILQDWHSSLGPSLQWSIQNYHNHCDLGQGLSFVSIHMLLRSSLCVAHQAYLPQLDGFTVLCERMDAAGWSYFHRENCLIETCVSNAMAIGEMLITILESGRPSQPALQSIWVAASILSAVNTFLWVIYAGDETFSAEETVNQAKSYLETIRRIFVSWKNDWKVAKRWLSALNAMQAMYRAAYLGDLAQEPTAEAADSSEEEVSRDFRPEPGDGFPSVVDLPDLYASLRLVACDSSAMPMDVGTVWLQLSTGWPCDPGGIFDLFPA</sequence>
<dbReference type="SMART" id="SM00906">
    <property type="entry name" value="Fungal_trans"/>
    <property type="match status" value="1"/>
</dbReference>
<dbReference type="EMBL" id="JAGTJS010000007">
    <property type="protein sequence ID" value="KAH7264420.1"/>
    <property type="molecule type" value="Genomic_DNA"/>
</dbReference>
<dbReference type="PANTHER" id="PTHR47338:SF5">
    <property type="entry name" value="ZN(II)2CYS6 TRANSCRIPTION FACTOR (EUROFUNG)"/>
    <property type="match status" value="1"/>
</dbReference>
<dbReference type="PROSITE" id="PS00463">
    <property type="entry name" value="ZN2_CY6_FUNGAL_1"/>
    <property type="match status" value="1"/>
</dbReference>
<dbReference type="OrthoDB" id="10261408at2759"/>
<evidence type="ECO:0000256" key="3">
    <source>
        <dbReference type="ARBA" id="ARBA00023015"/>
    </source>
</evidence>
<dbReference type="InterPro" id="IPR007219">
    <property type="entry name" value="XnlR_reg_dom"/>
</dbReference>
<evidence type="ECO:0000256" key="4">
    <source>
        <dbReference type="ARBA" id="ARBA00023163"/>
    </source>
</evidence>
<evidence type="ECO:0000256" key="6">
    <source>
        <dbReference type="SAM" id="MobiDB-lite"/>
    </source>
</evidence>
<dbReference type="InterPro" id="IPR036864">
    <property type="entry name" value="Zn2-C6_fun-type_DNA-bd_sf"/>
</dbReference>
<dbReference type="InterPro" id="IPR050815">
    <property type="entry name" value="TF_fung"/>
</dbReference>
<evidence type="ECO:0000256" key="5">
    <source>
        <dbReference type="ARBA" id="ARBA00023242"/>
    </source>
</evidence>
<dbReference type="AlphaFoldDB" id="A0A9P9KMW8"/>
<dbReference type="GO" id="GO:0003677">
    <property type="term" value="F:DNA binding"/>
    <property type="evidence" value="ECO:0007669"/>
    <property type="project" value="InterPro"/>
</dbReference>
<accession>A0A9P9KMW8</accession>
<evidence type="ECO:0000259" key="7">
    <source>
        <dbReference type="PROSITE" id="PS50048"/>
    </source>
</evidence>
<dbReference type="CDD" id="cd00067">
    <property type="entry name" value="GAL4"/>
    <property type="match status" value="1"/>
</dbReference>
<dbReference type="SMART" id="SM00066">
    <property type="entry name" value="GAL4"/>
    <property type="match status" value="1"/>
</dbReference>
<name>A0A9P9KMW8_FUSSL</name>
<dbReference type="GO" id="GO:0006351">
    <property type="term" value="P:DNA-templated transcription"/>
    <property type="evidence" value="ECO:0007669"/>
    <property type="project" value="InterPro"/>
</dbReference>
<comment type="caution">
    <text evidence="8">The sequence shown here is derived from an EMBL/GenBank/DDBJ whole genome shotgun (WGS) entry which is preliminary data.</text>
</comment>
<keyword evidence="5" id="KW-0539">Nucleus</keyword>
<dbReference type="InterPro" id="IPR001138">
    <property type="entry name" value="Zn2Cys6_DnaBD"/>
</dbReference>
<organism evidence="8 9">
    <name type="scientific">Fusarium solani</name>
    <name type="common">Filamentous fungus</name>
    <dbReference type="NCBI Taxonomy" id="169388"/>
    <lineage>
        <taxon>Eukaryota</taxon>
        <taxon>Fungi</taxon>
        <taxon>Dikarya</taxon>
        <taxon>Ascomycota</taxon>
        <taxon>Pezizomycotina</taxon>
        <taxon>Sordariomycetes</taxon>
        <taxon>Hypocreomycetidae</taxon>
        <taxon>Hypocreales</taxon>
        <taxon>Nectriaceae</taxon>
        <taxon>Fusarium</taxon>
        <taxon>Fusarium solani species complex</taxon>
    </lineage>
</organism>
<comment type="subcellular location">
    <subcellularLocation>
        <location evidence="1">Nucleus</location>
    </subcellularLocation>
</comment>
<evidence type="ECO:0000256" key="1">
    <source>
        <dbReference type="ARBA" id="ARBA00004123"/>
    </source>
</evidence>
<keyword evidence="9" id="KW-1185">Reference proteome</keyword>
<keyword evidence="2" id="KW-0479">Metal-binding</keyword>
<dbReference type="GO" id="GO:0000981">
    <property type="term" value="F:DNA-binding transcription factor activity, RNA polymerase II-specific"/>
    <property type="evidence" value="ECO:0007669"/>
    <property type="project" value="InterPro"/>
</dbReference>
<proteinExistence type="predicted"/>
<dbReference type="PANTHER" id="PTHR47338">
    <property type="entry name" value="ZN(II)2CYS6 TRANSCRIPTION FACTOR (EUROFUNG)-RELATED"/>
    <property type="match status" value="1"/>
</dbReference>
<evidence type="ECO:0000313" key="8">
    <source>
        <dbReference type="EMBL" id="KAH7264420.1"/>
    </source>
</evidence>
<keyword evidence="4" id="KW-0804">Transcription</keyword>
<dbReference type="CDD" id="cd12148">
    <property type="entry name" value="fungal_TF_MHR"/>
    <property type="match status" value="1"/>
</dbReference>
<dbReference type="Pfam" id="PF00172">
    <property type="entry name" value="Zn_clus"/>
    <property type="match status" value="1"/>
</dbReference>
<reference evidence="8" key="1">
    <citation type="journal article" date="2021" name="Nat. Commun.">
        <title>Genetic determinants of endophytism in the Arabidopsis root mycobiome.</title>
        <authorList>
            <person name="Mesny F."/>
            <person name="Miyauchi S."/>
            <person name="Thiergart T."/>
            <person name="Pickel B."/>
            <person name="Atanasova L."/>
            <person name="Karlsson M."/>
            <person name="Huettel B."/>
            <person name="Barry K.W."/>
            <person name="Haridas S."/>
            <person name="Chen C."/>
            <person name="Bauer D."/>
            <person name="Andreopoulos W."/>
            <person name="Pangilinan J."/>
            <person name="LaButti K."/>
            <person name="Riley R."/>
            <person name="Lipzen A."/>
            <person name="Clum A."/>
            <person name="Drula E."/>
            <person name="Henrissat B."/>
            <person name="Kohler A."/>
            <person name="Grigoriev I.V."/>
            <person name="Martin F.M."/>
            <person name="Hacquard S."/>
        </authorList>
    </citation>
    <scope>NUCLEOTIDE SEQUENCE</scope>
    <source>
        <strain evidence="8">FSSC 5 MPI-SDFR-AT-0091</strain>
    </source>
</reference>
<protein>
    <submittedName>
        <fullName evidence="8">Zinc finger transcription factor 1</fullName>
    </submittedName>
</protein>
<dbReference type="GO" id="GO:0008270">
    <property type="term" value="F:zinc ion binding"/>
    <property type="evidence" value="ECO:0007669"/>
    <property type="project" value="InterPro"/>
</dbReference>
<dbReference type="Proteomes" id="UP000736672">
    <property type="component" value="Unassembled WGS sequence"/>
</dbReference>
<dbReference type="PROSITE" id="PS50048">
    <property type="entry name" value="ZN2_CY6_FUNGAL_2"/>
    <property type="match status" value="1"/>
</dbReference>
<dbReference type="Gene3D" id="4.10.240.10">
    <property type="entry name" value="Zn(2)-C6 fungal-type DNA-binding domain"/>
    <property type="match status" value="1"/>
</dbReference>
<feature type="compositionally biased region" description="Basic and acidic residues" evidence="6">
    <location>
        <begin position="542"/>
        <end position="551"/>
    </location>
</feature>
<feature type="region of interest" description="Disordered" evidence="6">
    <location>
        <begin position="534"/>
        <end position="555"/>
    </location>
</feature>